<dbReference type="AlphaFoldDB" id="A0A840AB09"/>
<organism evidence="1 2">
    <name type="scientific">Roseococcus suduntuyensis</name>
    <dbReference type="NCBI Taxonomy" id="455361"/>
    <lineage>
        <taxon>Bacteria</taxon>
        <taxon>Pseudomonadati</taxon>
        <taxon>Pseudomonadota</taxon>
        <taxon>Alphaproteobacteria</taxon>
        <taxon>Acetobacterales</taxon>
        <taxon>Roseomonadaceae</taxon>
        <taxon>Roseococcus</taxon>
    </lineage>
</organism>
<name>A0A840AB09_9PROT</name>
<dbReference type="EMBL" id="JACIDJ010000002">
    <property type="protein sequence ID" value="MBB3898082.1"/>
    <property type="molecule type" value="Genomic_DNA"/>
</dbReference>
<evidence type="ECO:0000313" key="1">
    <source>
        <dbReference type="EMBL" id="MBB3898082.1"/>
    </source>
</evidence>
<dbReference type="Proteomes" id="UP000553193">
    <property type="component" value="Unassembled WGS sequence"/>
</dbReference>
<reference evidence="1 2" key="1">
    <citation type="submission" date="2020-08" db="EMBL/GenBank/DDBJ databases">
        <title>Genomic Encyclopedia of Type Strains, Phase IV (KMG-IV): sequencing the most valuable type-strain genomes for metagenomic binning, comparative biology and taxonomic classification.</title>
        <authorList>
            <person name="Goeker M."/>
        </authorList>
    </citation>
    <scope>NUCLEOTIDE SEQUENCE [LARGE SCALE GENOMIC DNA]</scope>
    <source>
        <strain evidence="1 2">DSM 19979</strain>
    </source>
</reference>
<gene>
    <name evidence="1" type="ORF">GGQ83_001519</name>
</gene>
<proteinExistence type="predicted"/>
<evidence type="ECO:0000313" key="2">
    <source>
        <dbReference type="Proteomes" id="UP000553193"/>
    </source>
</evidence>
<keyword evidence="2" id="KW-1185">Reference proteome</keyword>
<protein>
    <submittedName>
        <fullName evidence="1">Uncharacterized protein</fullName>
    </submittedName>
</protein>
<accession>A0A840AB09</accession>
<comment type="caution">
    <text evidence="1">The sequence shown here is derived from an EMBL/GenBank/DDBJ whole genome shotgun (WGS) entry which is preliminary data.</text>
</comment>
<sequence length="49" mass="5741">MCYAVEVLIQAGERMERDFRNVHDWMWPNMKLPQRLCLTGSSVAGGWTR</sequence>